<comment type="caution">
    <text evidence="2">The sequence shown here is derived from an EMBL/GenBank/DDBJ whole genome shotgun (WGS) entry which is preliminary data.</text>
</comment>
<evidence type="ECO:0000313" key="2">
    <source>
        <dbReference type="EMBL" id="KAK0611688.1"/>
    </source>
</evidence>
<dbReference type="GO" id="GO:0032259">
    <property type="term" value="P:methylation"/>
    <property type="evidence" value="ECO:0007669"/>
    <property type="project" value="UniProtKB-KW"/>
</dbReference>
<evidence type="ECO:0000256" key="1">
    <source>
        <dbReference type="ARBA" id="ARBA00038158"/>
    </source>
</evidence>
<gene>
    <name evidence="2" type="ORF">B0T14DRAFT_333836</name>
</gene>
<dbReference type="Gene3D" id="3.40.50.150">
    <property type="entry name" value="Vaccinia Virus protein VP39"/>
    <property type="match status" value="1"/>
</dbReference>
<dbReference type="CDD" id="cd02440">
    <property type="entry name" value="AdoMet_MTases"/>
    <property type="match status" value="1"/>
</dbReference>
<dbReference type="AlphaFoldDB" id="A0AA39U3G9"/>
<dbReference type="GO" id="GO:0008168">
    <property type="term" value="F:methyltransferase activity"/>
    <property type="evidence" value="ECO:0007669"/>
    <property type="project" value="UniProtKB-KW"/>
</dbReference>
<name>A0AA39U3G9_9PEZI</name>
<dbReference type="InterPro" id="IPR029063">
    <property type="entry name" value="SAM-dependent_MTases_sf"/>
</dbReference>
<dbReference type="PANTHER" id="PTHR43591">
    <property type="entry name" value="METHYLTRANSFERASE"/>
    <property type="match status" value="1"/>
</dbReference>
<sequence>MQNSHHRGHWRELVPTWLTYMTVRGKENWLPSPTCRVSALRDFLALLRCSAISLHFSSPTIPRLHFNPEAFNMASGQDVIEFDPIAADSGENAEGESILESTTSITSSLLEYRQIHGRTYQSSKTTEYWAPNDDKHISAFDVAHQWLTMMLSDKLYAAPITENPSRILDVGTGTGIWAIDMADAFPSAQVIGTDISPTQPSWAPPNVLFQIDDAQLEWTFPDNSFDFIHIRYLHGAISDWPKLYAQVFRCLKPGGWFQHIEPNIELRSDNPDIPYDDNHVYKQWAKLFYDAGDKINRSFRINEDIMVGWANSTGFTDVTHKSFKIPIGGWPKDKRLKEMGTYTALYMNMSLDGFALFPIGQILGWTLEEVQECESFPAVIYLLMWSTVALGVT</sequence>
<comment type="similarity">
    <text evidence="1">Belongs to the methyltransferase superfamily. LaeA methyltransferase family.</text>
</comment>
<keyword evidence="2" id="KW-0808">Transferase</keyword>
<evidence type="ECO:0000313" key="3">
    <source>
        <dbReference type="Proteomes" id="UP001175000"/>
    </source>
</evidence>
<organism evidence="2 3">
    <name type="scientific">Immersiella caudata</name>
    <dbReference type="NCBI Taxonomy" id="314043"/>
    <lineage>
        <taxon>Eukaryota</taxon>
        <taxon>Fungi</taxon>
        <taxon>Dikarya</taxon>
        <taxon>Ascomycota</taxon>
        <taxon>Pezizomycotina</taxon>
        <taxon>Sordariomycetes</taxon>
        <taxon>Sordariomycetidae</taxon>
        <taxon>Sordariales</taxon>
        <taxon>Lasiosphaeriaceae</taxon>
        <taxon>Immersiella</taxon>
    </lineage>
</organism>
<dbReference type="SUPFAM" id="SSF53335">
    <property type="entry name" value="S-adenosyl-L-methionine-dependent methyltransferases"/>
    <property type="match status" value="1"/>
</dbReference>
<reference evidence="2" key="1">
    <citation type="submission" date="2023-06" db="EMBL/GenBank/DDBJ databases">
        <title>Genome-scale phylogeny and comparative genomics of the fungal order Sordariales.</title>
        <authorList>
            <consortium name="Lawrence Berkeley National Laboratory"/>
            <person name="Hensen N."/>
            <person name="Bonometti L."/>
            <person name="Westerberg I."/>
            <person name="Brannstrom I.O."/>
            <person name="Guillou S."/>
            <person name="Cros-Aarteil S."/>
            <person name="Calhoun S."/>
            <person name="Haridas S."/>
            <person name="Kuo A."/>
            <person name="Mondo S."/>
            <person name="Pangilinan J."/>
            <person name="Riley R."/>
            <person name="Labutti K."/>
            <person name="Andreopoulos B."/>
            <person name="Lipzen A."/>
            <person name="Chen C."/>
            <person name="Yanf M."/>
            <person name="Daum C."/>
            <person name="Ng V."/>
            <person name="Clum A."/>
            <person name="Steindorff A."/>
            <person name="Ohm R."/>
            <person name="Martin F."/>
            <person name="Silar P."/>
            <person name="Natvig D."/>
            <person name="Lalanne C."/>
            <person name="Gautier V."/>
            <person name="Ament-Velasquez S.L."/>
            <person name="Kruys A."/>
            <person name="Hutchinson M.I."/>
            <person name="Powell A.J."/>
            <person name="Barry K."/>
            <person name="Miller A.N."/>
            <person name="Grigoriev I.V."/>
            <person name="Debuchy R."/>
            <person name="Gladieux P."/>
            <person name="Thoren M.H."/>
            <person name="Johannesson H."/>
        </authorList>
    </citation>
    <scope>NUCLEOTIDE SEQUENCE</scope>
    <source>
        <strain evidence="2">CBS 606.72</strain>
    </source>
</reference>
<dbReference type="PANTHER" id="PTHR43591:SF10">
    <property type="entry name" value="ABC TRANSMEMBRANE TYPE-1 DOMAIN-CONTAINING PROTEIN-RELATED"/>
    <property type="match status" value="1"/>
</dbReference>
<proteinExistence type="inferred from homology"/>
<keyword evidence="3" id="KW-1185">Reference proteome</keyword>
<dbReference type="Pfam" id="PF13489">
    <property type="entry name" value="Methyltransf_23"/>
    <property type="match status" value="1"/>
</dbReference>
<dbReference type="EMBL" id="JAULSU010000007">
    <property type="protein sequence ID" value="KAK0611688.1"/>
    <property type="molecule type" value="Genomic_DNA"/>
</dbReference>
<accession>A0AA39U3G9</accession>
<keyword evidence="2" id="KW-0489">Methyltransferase</keyword>
<dbReference type="Proteomes" id="UP001175000">
    <property type="component" value="Unassembled WGS sequence"/>
</dbReference>
<protein>
    <submittedName>
        <fullName evidence="2">S-adenosyl-L-methionine-dependent methyltransferase</fullName>
    </submittedName>
</protein>